<sequence length="39" mass="4645">MVAIYRRRMQIELRFRDLKSHRYGQAFDDSLTPPSVSGF</sequence>
<dbReference type="EMBL" id="CP038228">
    <property type="protein sequence ID" value="QDI05191.1"/>
    <property type="molecule type" value="Genomic_DNA"/>
</dbReference>
<evidence type="ECO:0008006" key="3">
    <source>
        <dbReference type="Google" id="ProtNLM"/>
    </source>
</evidence>
<protein>
    <recommendedName>
        <fullName evidence="3">Transposase IS4-like domain-containing protein</fullName>
    </recommendedName>
</protein>
<evidence type="ECO:0000313" key="2">
    <source>
        <dbReference type="Proteomes" id="UP000319349"/>
    </source>
</evidence>
<evidence type="ECO:0000313" key="1">
    <source>
        <dbReference type="EMBL" id="QDI05191.1"/>
    </source>
</evidence>
<keyword evidence="2" id="KW-1185">Reference proteome</keyword>
<organism evidence="1 2">
    <name type="scientific">Xanthomonas cerealis pv. cerealis</name>
    <dbReference type="NCBI Taxonomy" id="152263"/>
    <lineage>
        <taxon>Bacteria</taxon>
        <taxon>Pseudomonadati</taxon>
        <taxon>Pseudomonadota</taxon>
        <taxon>Gammaproteobacteria</taxon>
        <taxon>Lysobacterales</taxon>
        <taxon>Lysobacteraceae</taxon>
        <taxon>Xanthomonas</taxon>
        <taxon>Xanthomonas translucens group</taxon>
        <taxon>Xanthomonas cerealis</taxon>
    </lineage>
</organism>
<proteinExistence type="predicted"/>
<dbReference type="PANTHER" id="PTHR35404">
    <property type="entry name" value="TRANSPOSASE OF TN10"/>
    <property type="match status" value="1"/>
</dbReference>
<dbReference type="Proteomes" id="UP000319349">
    <property type="component" value="Chromosome"/>
</dbReference>
<gene>
    <name evidence="1" type="ORF">E4A48_17185</name>
</gene>
<name>A0A514EGV1_9XANT</name>
<dbReference type="AlphaFoldDB" id="A0A514EGV1"/>
<dbReference type="SUPFAM" id="SSF53098">
    <property type="entry name" value="Ribonuclease H-like"/>
    <property type="match status" value="1"/>
</dbReference>
<accession>A0A514EGV1</accession>
<reference evidence="1 2" key="1">
    <citation type="submission" date="2019-03" db="EMBL/GenBank/DDBJ databases">
        <title>Tal1 in Xanthomonas translucens pv. cerealis Contributes to Virulence in Bacterial Leaf Streak of Wheat.</title>
        <authorList>
            <person name="Shah S.M.A."/>
            <person name="Haq F."/>
            <person name="Ma W."/>
            <person name="Xu X."/>
            <person name="Wang S."/>
            <person name="Xu Z."/>
            <person name="Zou L."/>
            <person name="Zhu B."/>
            <person name="Chen G."/>
        </authorList>
    </citation>
    <scope>NUCLEOTIDE SEQUENCE [LARGE SCALE GENOMIC DNA]</scope>
    <source>
        <strain evidence="1 2">01</strain>
    </source>
</reference>
<dbReference type="PANTHER" id="PTHR35404:SF8">
    <property type="entry name" value="TRANSPOSASE OF TN10"/>
    <property type="match status" value="1"/>
</dbReference>
<dbReference type="InterPro" id="IPR012337">
    <property type="entry name" value="RNaseH-like_sf"/>
</dbReference>